<dbReference type="SMART" id="SM00732">
    <property type="entry name" value="YqgFc"/>
    <property type="match status" value="1"/>
</dbReference>
<keyword evidence="2" id="KW-0690">Ribosome biogenesis</keyword>
<dbReference type="CDD" id="cd16964">
    <property type="entry name" value="YqgF"/>
    <property type="match status" value="1"/>
</dbReference>
<proteinExistence type="predicted"/>
<keyword evidence="3" id="KW-0540">Nuclease</keyword>
<evidence type="ECO:0000259" key="5">
    <source>
        <dbReference type="SMART" id="SM00732"/>
    </source>
</evidence>
<dbReference type="SUPFAM" id="SSF53098">
    <property type="entry name" value="Ribonuclease H-like"/>
    <property type="match status" value="1"/>
</dbReference>
<feature type="domain" description="YqgF/RNase H-like" evidence="5">
    <location>
        <begin position="20"/>
        <end position="115"/>
    </location>
</feature>
<dbReference type="InterPro" id="IPR012337">
    <property type="entry name" value="RNaseH-like_sf"/>
</dbReference>
<dbReference type="EMBL" id="KJ939344">
    <property type="protein sequence ID" value="AIT41431.1"/>
    <property type="molecule type" value="Genomic_DNA"/>
</dbReference>
<evidence type="ECO:0000256" key="3">
    <source>
        <dbReference type="ARBA" id="ARBA00022722"/>
    </source>
</evidence>
<organism evidence="6">
    <name type="scientific">Candidatus Hodgkinia cicadicola</name>
    <dbReference type="NCBI Taxonomy" id="573658"/>
    <lineage>
        <taxon>Bacteria</taxon>
        <taxon>Pseudomonadati</taxon>
        <taxon>Pseudomonadota</taxon>
        <taxon>Alphaproteobacteria</taxon>
        <taxon>Hyphomicrobiales</taxon>
        <taxon>Candidatus Hodgkinia</taxon>
    </lineage>
</organism>
<dbReference type="GO" id="GO:0004518">
    <property type="term" value="F:nuclease activity"/>
    <property type="evidence" value="ECO:0007669"/>
    <property type="project" value="UniProtKB-KW"/>
</dbReference>
<dbReference type="GO" id="GO:0016787">
    <property type="term" value="F:hydrolase activity"/>
    <property type="evidence" value="ECO:0007669"/>
    <property type="project" value="UniProtKB-KW"/>
</dbReference>
<evidence type="ECO:0000256" key="1">
    <source>
        <dbReference type="ARBA" id="ARBA00022490"/>
    </source>
</evidence>
<evidence type="ECO:0000313" key="6">
    <source>
        <dbReference type="EMBL" id="AIT41431.1"/>
    </source>
</evidence>
<dbReference type="Pfam" id="PF03652">
    <property type="entry name" value="RuvX"/>
    <property type="match status" value="1"/>
</dbReference>
<gene>
    <name evidence="6" type="ORF">HCTETAUR2_005</name>
</gene>
<dbReference type="GO" id="GO:0006364">
    <property type="term" value="P:rRNA processing"/>
    <property type="evidence" value="ECO:0007669"/>
    <property type="project" value="InterPro"/>
</dbReference>
<dbReference type="Gene3D" id="3.30.420.140">
    <property type="entry name" value="YqgF/RNase H-like domain"/>
    <property type="match status" value="1"/>
</dbReference>
<dbReference type="InterPro" id="IPR005227">
    <property type="entry name" value="YqgF"/>
</dbReference>
<dbReference type="AlphaFoldDB" id="A0A097GZV6"/>
<evidence type="ECO:0000256" key="2">
    <source>
        <dbReference type="ARBA" id="ARBA00022517"/>
    </source>
</evidence>
<sequence>MNCTQIQNIQQHNFGQNRNINLICLDIGKTVGIAQKPTRGRLASDLNLSLNKAMSHVTSGVRAGACTLLVVGHPVTLTGKRSARTLIVENVVKIMRQRLKVPVVLWDERLTTKWAHKRHHCDAAALILQRFFHAIISDRGALPNNALVRTWNQSLLHYEERETPTTAASAH</sequence>
<accession>A0A097GZV6</accession>
<name>A0A097GZV6_9HYPH</name>
<dbReference type="InterPro" id="IPR006641">
    <property type="entry name" value="YqgF/RNaseH-like_dom"/>
</dbReference>
<dbReference type="InterPro" id="IPR037027">
    <property type="entry name" value="YqgF/RNaseH-like_dom_sf"/>
</dbReference>
<reference evidence="6" key="1">
    <citation type="journal article" date="2014" name="Cell">
        <title>Sympatric speciation in a bacterial endosymbiont results in two genomes with the functionality of one.</title>
        <authorList>
            <person name="Van Leuven J.T."/>
            <person name="Meister R.C."/>
            <person name="Simon C."/>
            <person name="McCutcheon J.P."/>
        </authorList>
    </citation>
    <scope>NUCLEOTIDE SEQUENCE</scope>
    <source>
        <strain evidence="6">TETAUR2</strain>
    </source>
</reference>
<keyword evidence="1" id="KW-0963">Cytoplasm</keyword>
<protein>
    <submittedName>
        <fullName evidence="6">Holliday junction resolvase-like protein</fullName>
    </submittedName>
</protein>
<keyword evidence="4" id="KW-0378">Hydrolase</keyword>
<evidence type="ECO:0000256" key="4">
    <source>
        <dbReference type="ARBA" id="ARBA00022801"/>
    </source>
</evidence>